<feature type="region of interest" description="Disordered" evidence="9">
    <location>
        <begin position="182"/>
        <end position="253"/>
    </location>
</feature>
<evidence type="ECO:0000256" key="1">
    <source>
        <dbReference type="ARBA" id="ARBA00004613"/>
    </source>
</evidence>
<keyword evidence="13" id="KW-0808">Transferase</keyword>
<feature type="region of interest" description="Disordered" evidence="9">
    <location>
        <begin position="472"/>
        <end position="495"/>
    </location>
</feature>
<name>A0ABM1AC26_APLCA</name>
<dbReference type="GeneID" id="101854832"/>
<feature type="region of interest" description="Disordered" evidence="9">
    <location>
        <begin position="269"/>
        <end position="436"/>
    </location>
</feature>
<feature type="compositionally biased region" description="Polar residues" evidence="9">
    <location>
        <begin position="213"/>
        <end position="230"/>
    </location>
</feature>
<dbReference type="PANTHER" id="PTHR45828:SF9">
    <property type="entry name" value="CELL WALL INTEGRITY AND STRESS RESPONSE COMPONENT 4-LIKE-RELATED"/>
    <property type="match status" value="1"/>
</dbReference>
<gene>
    <name evidence="13" type="primary">LOC101854832</name>
</gene>
<evidence type="ECO:0000256" key="3">
    <source>
        <dbReference type="ARBA" id="ARBA00022525"/>
    </source>
</evidence>
<feature type="compositionally biased region" description="Low complexity" evidence="9">
    <location>
        <begin position="478"/>
        <end position="495"/>
    </location>
</feature>
<feature type="compositionally biased region" description="Low complexity" evidence="9">
    <location>
        <begin position="188"/>
        <end position="212"/>
    </location>
</feature>
<dbReference type="Gene3D" id="2.60.40.4060">
    <property type="entry name" value="Reeler domain"/>
    <property type="match status" value="1"/>
</dbReference>
<evidence type="ECO:0000256" key="10">
    <source>
        <dbReference type="SAM" id="SignalP"/>
    </source>
</evidence>
<evidence type="ECO:0000256" key="5">
    <source>
        <dbReference type="ARBA" id="ARBA00022588"/>
    </source>
</evidence>
<sequence>MLSNLHPVVFVFATLIQTSWGFPVGAPSFSCKNLIPAHSNGTQPGPAPYRISVSSTQLAPGGSTSISLSSTGDFPFLGFLCSVSAREDMANNTLGTMTLRPFAANEEANLQTVDCSGSGPSTGVTHVSREPKFQVDYEWTAPAEASVGEEYKLRCTVVQSFFRCWTNLMVVMTIGTDGSSAMAGTSDNSNSNNSNNNNNNNNNSNNNNSNNNTDGNTGAQMGVSSAHPTGTGSGPMAGATQIPPFVNIPTVQNGMPPVGTPNVLGGTNQFPGLPPNQNSFPGSTQGGGLGAIGQNLDQMSFPNTDTSLPSGPNNPLGSVNPDGFDPSLAFTRGQLGSSGPNVQPTGFSLGNQGLFSGNDNQTPISPVNQSFQPASGPLPVGGINNRAGNFNRNNNRGMNPRNNANRNRGNNGGPRNFRNRNSVDSEPRSNNFDSLSSRNLVRDNDFFLDLPSRRSQLINLILRSSRIRFPSSNSGFFSPRSNPLSRNSNMLSLLD</sequence>
<dbReference type="InterPro" id="IPR002861">
    <property type="entry name" value="Reeler_dom"/>
</dbReference>
<keyword evidence="8" id="KW-0044">Antibiotic</keyword>
<evidence type="ECO:0000313" key="13">
    <source>
        <dbReference type="RefSeq" id="XP_012944857.1"/>
    </source>
</evidence>
<keyword evidence="13" id="KW-0418">Kinase</keyword>
<dbReference type="InterPro" id="IPR042307">
    <property type="entry name" value="Reeler_sf"/>
</dbReference>
<dbReference type="PROSITE" id="PS51019">
    <property type="entry name" value="REELIN"/>
    <property type="match status" value="1"/>
</dbReference>
<feature type="chain" id="PRO_5047432788" evidence="10">
    <location>
        <begin position="22"/>
        <end position="495"/>
    </location>
</feature>
<keyword evidence="5" id="KW-0399">Innate immunity</keyword>
<keyword evidence="12" id="KW-1185">Reference proteome</keyword>
<proteinExistence type="inferred from homology"/>
<keyword evidence="7" id="KW-0391">Immunity</keyword>
<evidence type="ECO:0000256" key="7">
    <source>
        <dbReference type="ARBA" id="ARBA00022859"/>
    </source>
</evidence>
<dbReference type="CDD" id="cd08544">
    <property type="entry name" value="Reeler"/>
    <property type="match status" value="1"/>
</dbReference>
<dbReference type="Proteomes" id="UP000694888">
    <property type="component" value="Unplaced"/>
</dbReference>
<feature type="compositionally biased region" description="Polar residues" evidence="9">
    <location>
        <begin position="269"/>
        <end position="283"/>
    </location>
</feature>
<feature type="domain" description="Reelin" evidence="11">
    <location>
        <begin position="12"/>
        <end position="188"/>
    </location>
</feature>
<comment type="similarity">
    <text evidence="2">Belongs to the insect defense protein family.</text>
</comment>
<feature type="compositionally biased region" description="Polar residues" evidence="9">
    <location>
        <begin position="295"/>
        <end position="317"/>
    </location>
</feature>
<accession>A0ABM1AC26</accession>
<reference evidence="13" key="1">
    <citation type="submission" date="2025-08" db="UniProtKB">
        <authorList>
            <consortium name="RefSeq"/>
        </authorList>
    </citation>
    <scope>IDENTIFICATION</scope>
</reference>
<keyword evidence="4" id="KW-0929">Antimicrobial</keyword>
<evidence type="ECO:0000256" key="2">
    <source>
        <dbReference type="ARBA" id="ARBA00008501"/>
    </source>
</evidence>
<evidence type="ECO:0000256" key="4">
    <source>
        <dbReference type="ARBA" id="ARBA00022529"/>
    </source>
</evidence>
<dbReference type="Pfam" id="PF02014">
    <property type="entry name" value="Reeler"/>
    <property type="match status" value="1"/>
</dbReference>
<dbReference type="GO" id="GO:0016301">
    <property type="term" value="F:kinase activity"/>
    <property type="evidence" value="ECO:0007669"/>
    <property type="project" value="UniProtKB-KW"/>
</dbReference>
<organism evidence="12 13">
    <name type="scientific">Aplysia californica</name>
    <name type="common">California sea hare</name>
    <dbReference type="NCBI Taxonomy" id="6500"/>
    <lineage>
        <taxon>Eukaryota</taxon>
        <taxon>Metazoa</taxon>
        <taxon>Spiralia</taxon>
        <taxon>Lophotrochozoa</taxon>
        <taxon>Mollusca</taxon>
        <taxon>Gastropoda</taxon>
        <taxon>Heterobranchia</taxon>
        <taxon>Euthyneura</taxon>
        <taxon>Tectipleura</taxon>
        <taxon>Aplysiida</taxon>
        <taxon>Aplysioidea</taxon>
        <taxon>Aplysiidae</taxon>
        <taxon>Aplysia</taxon>
    </lineage>
</organism>
<evidence type="ECO:0000313" key="12">
    <source>
        <dbReference type="Proteomes" id="UP000694888"/>
    </source>
</evidence>
<protein>
    <submittedName>
        <fullName evidence="13">Hybrid signal transduction histidine kinase A</fullName>
    </submittedName>
</protein>
<feature type="signal peptide" evidence="10">
    <location>
        <begin position="1"/>
        <end position="21"/>
    </location>
</feature>
<evidence type="ECO:0000259" key="11">
    <source>
        <dbReference type="PROSITE" id="PS51019"/>
    </source>
</evidence>
<feature type="compositionally biased region" description="Polar residues" evidence="9">
    <location>
        <begin position="334"/>
        <end position="373"/>
    </location>
</feature>
<evidence type="ECO:0000256" key="8">
    <source>
        <dbReference type="ARBA" id="ARBA00023022"/>
    </source>
</evidence>
<dbReference type="PANTHER" id="PTHR45828">
    <property type="entry name" value="CYTOCHROME B561/FERRIC REDUCTASE TRANSMEMBRANE"/>
    <property type="match status" value="1"/>
</dbReference>
<evidence type="ECO:0000256" key="6">
    <source>
        <dbReference type="ARBA" id="ARBA00022729"/>
    </source>
</evidence>
<dbReference type="InterPro" id="IPR051237">
    <property type="entry name" value="Ferric-chelate_Red/DefProt"/>
</dbReference>
<keyword evidence="6 10" id="KW-0732">Signal</keyword>
<comment type="subcellular location">
    <subcellularLocation>
        <location evidence="1">Secreted</location>
    </subcellularLocation>
</comment>
<evidence type="ECO:0000256" key="9">
    <source>
        <dbReference type="SAM" id="MobiDB-lite"/>
    </source>
</evidence>
<dbReference type="RefSeq" id="XP_012944857.1">
    <property type="nucleotide sequence ID" value="XM_013089403.2"/>
</dbReference>
<keyword evidence="3" id="KW-0964">Secreted</keyword>
<feature type="compositionally biased region" description="Low complexity" evidence="9">
    <location>
        <begin position="384"/>
        <end position="420"/>
    </location>
</feature>